<dbReference type="Proteomes" id="UP000662074">
    <property type="component" value="Unassembled WGS sequence"/>
</dbReference>
<evidence type="ECO:0000259" key="3">
    <source>
        <dbReference type="Pfam" id="PF18935"/>
    </source>
</evidence>
<keyword evidence="2" id="KW-0732">Signal</keyword>
<evidence type="ECO:0000313" key="4">
    <source>
        <dbReference type="EMBL" id="GGI50109.1"/>
    </source>
</evidence>
<comment type="caution">
    <text evidence="4">The sequence shown here is derived from an EMBL/GenBank/DDBJ whole genome shotgun (WGS) entry which is preliminary data.</text>
</comment>
<keyword evidence="1" id="KW-1133">Transmembrane helix</keyword>
<reference evidence="4" key="1">
    <citation type="journal article" date="2014" name="Int. J. Syst. Evol. Microbiol.">
        <title>Complete genome sequence of Corynebacterium casei LMG S-19264T (=DSM 44701T), isolated from a smear-ripened cheese.</title>
        <authorList>
            <consortium name="US DOE Joint Genome Institute (JGI-PGF)"/>
            <person name="Walter F."/>
            <person name="Albersmeier A."/>
            <person name="Kalinowski J."/>
            <person name="Ruckert C."/>
        </authorList>
    </citation>
    <scope>NUCLEOTIDE SEQUENCE</scope>
    <source>
        <strain evidence="4">CCM 8711</strain>
    </source>
</reference>
<dbReference type="RefSeq" id="WP_188414959.1">
    <property type="nucleotide sequence ID" value="NZ_BMDO01000002.1"/>
</dbReference>
<name>A0A917J7K1_9SPHI</name>
<organism evidence="4 5">
    <name type="scientific">Mucilaginibacter galii</name>
    <dbReference type="NCBI Taxonomy" id="2005073"/>
    <lineage>
        <taxon>Bacteria</taxon>
        <taxon>Pseudomonadati</taxon>
        <taxon>Bacteroidota</taxon>
        <taxon>Sphingobacteriia</taxon>
        <taxon>Sphingobacteriales</taxon>
        <taxon>Sphingobacteriaceae</taxon>
        <taxon>Mucilaginibacter</taxon>
    </lineage>
</organism>
<feature type="domain" description="DUF5683" evidence="3">
    <location>
        <begin position="64"/>
        <end position="217"/>
    </location>
</feature>
<sequence>MNRHFIILCLLIFFAGTACAQKIDTAKTTRKDSLNRVKDSITSKPVIPKVLSKKNTKKYNPDSTHSPGLAFKRSAIIPGWGQLYNHRWWKVPIVYTGLGLLGSAIIYNQKYYKQYLRIYNLKRNAQQPDDGDSAEIKKLYSDLAGVSTTAIEGAVNGYQRNMQLSILGVIGAWGIQMIDAYIDAKFIHSYTMDRDLSFKVSPGINASPLYAGGTMAVMPVIKLTFTLK</sequence>
<feature type="signal peptide" evidence="2">
    <location>
        <begin position="1"/>
        <end position="20"/>
    </location>
</feature>
<reference evidence="4" key="2">
    <citation type="submission" date="2020-09" db="EMBL/GenBank/DDBJ databases">
        <authorList>
            <person name="Sun Q."/>
            <person name="Sedlacek I."/>
        </authorList>
    </citation>
    <scope>NUCLEOTIDE SEQUENCE</scope>
    <source>
        <strain evidence="4">CCM 8711</strain>
    </source>
</reference>
<proteinExistence type="predicted"/>
<dbReference type="EMBL" id="BMDO01000002">
    <property type="protein sequence ID" value="GGI50109.1"/>
    <property type="molecule type" value="Genomic_DNA"/>
</dbReference>
<evidence type="ECO:0000256" key="1">
    <source>
        <dbReference type="SAM" id="Phobius"/>
    </source>
</evidence>
<gene>
    <name evidence="4" type="ORF">GCM10011425_13210</name>
</gene>
<dbReference type="Pfam" id="PF18935">
    <property type="entry name" value="DUF5683"/>
    <property type="match status" value="1"/>
</dbReference>
<feature type="transmembrane region" description="Helical" evidence="1">
    <location>
        <begin position="88"/>
        <end position="107"/>
    </location>
</feature>
<evidence type="ECO:0000256" key="2">
    <source>
        <dbReference type="SAM" id="SignalP"/>
    </source>
</evidence>
<dbReference type="PROSITE" id="PS51257">
    <property type="entry name" value="PROKAR_LIPOPROTEIN"/>
    <property type="match status" value="1"/>
</dbReference>
<dbReference type="InterPro" id="IPR043738">
    <property type="entry name" value="DUF5683"/>
</dbReference>
<keyword evidence="1" id="KW-0472">Membrane</keyword>
<protein>
    <recommendedName>
        <fullName evidence="3">DUF5683 domain-containing protein</fullName>
    </recommendedName>
</protein>
<accession>A0A917J7K1</accession>
<evidence type="ECO:0000313" key="5">
    <source>
        <dbReference type="Proteomes" id="UP000662074"/>
    </source>
</evidence>
<feature type="chain" id="PRO_5037725162" description="DUF5683 domain-containing protein" evidence="2">
    <location>
        <begin position="21"/>
        <end position="228"/>
    </location>
</feature>
<dbReference type="AlphaFoldDB" id="A0A917J7K1"/>
<keyword evidence="1" id="KW-0812">Transmembrane</keyword>
<keyword evidence="5" id="KW-1185">Reference proteome</keyword>